<feature type="domain" description="RING-type" evidence="10">
    <location>
        <begin position="97"/>
        <end position="139"/>
    </location>
</feature>
<keyword evidence="12" id="KW-0808">Transferase</keyword>
<keyword evidence="4 8" id="KW-0863">Zinc-finger</keyword>
<accession>A0A9P1FLY6</accession>
<proteinExistence type="predicted"/>
<keyword evidence="5" id="KW-0862">Zinc</keyword>
<reference evidence="11" key="1">
    <citation type="submission" date="2022-10" db="EMBL/GenBank/DDBJ databases">
        <authorList>
            <person name="Chen Y."/>
            <person name="Dougan E. K."/>
            <person name="Chan C."/>
            <person name="Rhodes N."/>
            <person name="Thang M."/>
        </authorList>
    </citation>
    <scope>NUCLEOTIDE SEQUENCE</scope>
</reference>
<dbReference type="EMBL" id="CAMXCT020000602">
    <property type="protein sequence ID" value="CAL1134363.1"/>
    <property type="molecule type" value="Genomic_DNA"/>
</dbReference>
<evidence type="ECO:0000256" key="4">
    <source>
        <dbReference type="ARBA" id="ARBA00022771"/>
    </source>
</evidence>
<dbReference type="InterPro" id="IPR013083">
    <property type="entry name" value="Znf_RING/FYVE/PHD"/>
</dbReference>
<dbReference type="AlphaFoldDB" id="A0A9P1FLY6"/>
<evidence type="ECO:0000256" key="5">
    <source>
        <dbReference type="ARBA" id="ARBA00022833"/>
    </source>
</evidence>
<dbReference type="InterPro" id="IPR001841">
    <property type="entry name" value="Znf_RING"/>
</dbReference>
<evidence type="ECO:0000256" key="8">
    <source>
        <dbReference type="PROSITE-ProRule" id="PRU00175"/>
    </source>
</evidence>
<evidence type="ECO:0000256" key="3">
    <source>
        <dbReference type="ARBA" id="ARBA00022723"/>
    </source>
</evidence>
<keyword evidence="13" id="KW-1185">Reference proteome</keyword>
<dbReference type="GO" id="GO:0008270">
    <property type="term" value="F:zinc ion binding"/>
    <property type="evidence" value="ECO:0007669"/>
    <property type="project" value="UniProtKB-KW"/>
</dbReference>
<dbReference type="OrthoDB" id="1433600at2759"/>
<feature type="transmembrane region" description="Helical" evidence="9">
    <location>
        <begin position="30"/>
        <end position="51"/>
    </location>
</feature>
<keyword evidence="2 9" id="KW-0812">Transmembrane</keyword>
<dbReference type="GO" id="GO:0016020">
    <property type="term" value="C:membrane"/>
    <property type="evidence" value="ECO:0007669"/>
    <property type="project" value="UniProtKB-SubCell"/>
</dbReference>
<protein>
    <submittedName>
        <fullName evidence="12">RING-type E3 ubiquitin transferase</fullName>
    </submittedName>
</protein>
<dbReference type="SUPFAM" id="SSF57850">
    <property type="entry name" value="RING/U-box"/>
    <property type="match status" value="1"/>
</dbReference>
<evidence type="ECO:0000256" key="2">
    <source>
        <dbReference type="ARBA" id="ARBA00022692"/>
    </source>
</evidence>
<dbReference type="GO" id="GO:0016740">
    <property type="term" value="F:transferase activity"/>
    <property type="evidence" value="ECO:0007669"/>
    <property type="project" value="UniProtKB-KW"/>
</dbReference>
<evidence type="ECO:0000313" key="11">
    <source>
        <dbReference type="EMBL" id="CAI3980988.1"/>
    </source>
</evidence>
<name>A0A9P1FLY6_9DINO</name>
<evidence type="ECO:0000256" key="7">
    <source>
        <dbReference type="ARBA" id="ARBA00023136"/>
    </source>
</evidence>
<dbReference type="EMBL" id="CAMXCT010000602">
    <property type="protein sequence ID" value="CAI3980988.1"/>
    <property type="molecule type" value="Genomic_DNA"/>
</dbReference>
<comment type="subcellular location">
    <subcellularLocation>
        <location evidence="1">Membrane</location>
    </subcellularLocation>
</comment>
<dbReference type="Proteomes" id="UP001152797">
    <property type="component" value="Unassembled WGS sequence"/>
</dbReference>
<keyword evidence="7 9" id="KW-0472">Membrane</keyword>
<dbReference type="Gene3D" id="3.30.40.10">
    <property type="entry name" value="Zinc/RING finger domain, C3HC4 (zinc finger)"/>
    <property type="match status" value="1"/>
</dbReference>
<dbReference type="PROSITE" id="PS50089">
    <property type="entry name" value="ZF_RING_2"/>
    <property type="match status" value="1"/>
</dbReference>
<evidence type="ECO:0000256" key="9">
    <source>
        <dbReference type="SAM" id="Phobius"/>
    </source>
</evidence>
<reference evidence="12 13" key="2">
    <citation type="submission" date="2024-05" db="EMBL/GenBank/DDBJ databases">
        <authorList>
            <person name="Chen Y."/>
            <person name="Shah S."/>
            <person name="Dougan E. K."/>
            <person name="Thang M."/>
            <person name="Chan C."/>
        </authorList>
    </citation>
    <scope>NUCLEOTIDE SEQUENCE [LARGE SCALE GENOMIC DNA]</scope>
</reference>
<evidence type="ECO:0000259" key="10">
    <source>
        <dbReference type="PROSITE" id="PS50089"/>
    </source>
</evidence>
<comment type="caution">
    <text evidence="11">The sequence shown here is derived from an EMBL/GenBank/DDBJ whole genome shotgun (WGS) entry which is preliminary data.</text>
</comment>
<evidence type="ECO:0000313" key="13">
    <source>
        <dbReference type="Proteomes" id="UP001152797"/>
    </source>
</evidence>
<dbReference type="PANTHER" id="PTHR46539:SF1">
    <property type="entry name" value="E3 UBIQUITIN-PROTEIN LIGASE ATL42"/>
    <property type="match status" value="1"/>
</dbReference>
<dbReference type="Pfam" id="PF13639">
    <property type="entry name" value="zf-RING_2"/>
    <property type="match status" value="1"/>
</dbReference>
<sequence length="153" mass="16950">MSKTDWLPPNEDSEDSDLSSFHEILLAQEILFVVLVLCLLAVCGCLVWQLLQFSALLRQERSVRRFGPRAGLGLAPGDVQRLLSEPAPEGAPGALECCVCLQEILPSSPSLRLHCCSQLYHHECIVEWLAVVARCPMCRETVRPAVESSPVWP</sequence>
<keyword evidence="3" id="KW-0479">Metal-binding</keyword>
<evidence type="ECO:0000313" key="12">
    <source>
        <dbReference type="EMBL" id="CAL4768300.1"/>
    </source>
</evidence>
<keyword evidence="6 9" id="KW-1133">Transmembrane helix</keyword>
<organism evidence="11">
    <name type="scientific">Cladocopium goreaui</name>
    <dbReference type="NCBI Taxonomy" id="2562237"/>
    <lineage>
        <taxon>Eukaryota</taxon>
        <taxon>Sar</taxon>
        <taxon>Alveolata</taxon>
        <taxon>Dinophyceae</taxon>
        <taxon>Suessiales</taxon>
        <taxon>Symbiodiniaceae</taxon>
        <taxon>Cladocopium</taxon>
    </lineage>
</organism>
<evidence type="ECO:0000256" key="6">
    <source>
        <dbReference type="ARBA" id="ARBA00022989"/>
    </source>
</evidence>
<dbReference type="PANTHER" id="PTHR46539">
    <property type="entry name" value="E3 UBIQUITIN-PROTEIN LIGASE ATL42"/>
    <property type="match status" value="1"/>
</dbReference>
<evidence type="ECO:0000256" key="1">
    <source>
        <dbReference type="ARBA" id="ARBA00004370"/>
    </source>
</evidence>
<dbReference type="EMBL" id="CAMXCT030000602">
    <property type="protein sequence ID" value="CAL4768300.1"/>
    <property type="molecule type" value="Genomic_DNA"/>
</dbReference>
<gene>
    <name evidence="11" type="ORF">C1SCF055_LOCUS8825</name>
</gene>